<feature type="compositionally biased region" description="Low complexity" evidence="1">
    <location>
        <begin position="77"/>
        <end position="93"/>
    </location>
</feature>
<evidence type="ECO:0000313" key="3">
    <source>
        <dbReference type="Proteomes" id="UP000193648"/>
    </source>
</evidence>
<reference evidence="2 3" key="1">
    <citation type="submission" date="2016-07" db="EMBL/GenBank/DDBJ databases">
        <title>Pervasive Adenine N6-methylation of Active Genes in Fungi.</title>
        <authorList>
            <consortium name="DOE Joint Genome Institute"/>
            <person name="Mondo S.J."/>
            <person name="Dannebaum R.O."/>
            <person name="Kuo R.C."/>
            <person name="Labutti K."/>
            <person name="Haridas S."/>
            <person name="Kuo A."/>
            <person name="Salamov A."/>
            <person name="Ahrendt S.R."/>
            <person name="Lipzen A."/>
            <person name="Sullivan W."/>
            <person name="Andreopoulos W.B."/>
            <person name="Clum A."/>
            <person name="Lindquist E."/>
            <person name="Daum C."/>
            <person name="Ramamoorthy G.K."/>
            <person name="Gryganskyi A."/>
            <person name="Culley D."/>
            <person name="Magnuson J.K."/>
            <person name="James T.Y."/>
            <person name="O'Malley M.A."/>
            <person name="Stajich J.E."/>
            <person name="Spatafora J.W."/>
            <person name="Visel A."/>
            <person name="Grigoriev I.V."/>
        </authorList>
    </citation>
    <scope>NUCLEOTIDE SEQUENCE [LARGE SCALE GENOMIC DNA]</scope>
    <source>
        <strain evidence="2 3">NRRL 3116</strain>
    </source>
</reference>
<sequence length="289" mass="33440">MQSEEQQDYPGSPEDHRPYSSEHRRERERYGRRDSDRDRERDRERRERERAEREERRRERERDREQRSRESRDHHGSVPSTLSSQPSSPTSSRSSRRRNDISFNHTLEQSLDQTIEQLLGQTSKQTRGKTLDQTLEELLEQTSEHAFEDTIEDTLEDTSDQPTGRPSLDHIEEEDLNFDFNSPPRLRTNVEETISTPLSPRDERASIASGSTPIPTATLPPPMSIEEEIETTVITGEDGDTNEVLPSTRPEEFKATVAMKYTPETNQVALTETMVKKKSFILLSFRGGI</sequence>
<accession>A0A1Y2H035</accession>
<evidence type="ECO:0000313" key="2">
    <source>
        <dbReference type="EMBL" id="ORZ27875.1"/>
    </source>
</evidence>
<organism evidence="2 3">
    <name type="scientific">Lobosporangium transversale</name>
    <dbReference type="NCBI Taxonomy" id="64571"/>
    <lineage>
        <taxon>Eukaryota</taxon>
        <taxon>Fungi</taxon>
        <taxon>Fungi incertae sedis</taxon>
        <taxon>Mucoromycota</taxon>
        <taxon>Mortierellomycotina</taxon>
        <taxon>Mortierellomycetes</taxon>
        <taxon>Mortierellales</taxon>
        <taxon>Mortierellaceae</taxon>
        <taxon>Lobosporangium</taxon>
    </lineage>
</organism>
<dbReference type="RefSeq" id="XP_021885578.1">
    <property type="nucleotide sequence ID" value="XM_022022830.1"/>
</dbReference>
<dbReference type="AlphaFoldDB" id="A0A1Y2H035"/>
<comment type="caution">
    <text evidence="2">The sequence shown here is derived from an EMBL/GenBank/DDBJ whole genome shotgun (WGS) entry which is preliminary data.</text>
</comment>
<dbReference type="InParanoid" id="A0A1Y2H035"/>
<dbReference type="EMBL" id="MCFF01000003">
    <property type="protein sequence ID" value="ORZ27875.1"/>
    <property type="molecule type" value="Genomic_DNA"/>
</dbReference>
<feature type="region of interest" description="Disordered" evidence="1">
    <location>
        <begin position="200"/>
        <end position="222"/>
    </location>
</feature>
<feature type="region of interest" description="Disordered" evidence="1">
    <location>
        <begin position="1"/>
        <end position="100"/>
    </location>
</feature>
<dbReference type="Proteomes" id="UP000193648">
    <property type="component" value="Unassembled WGS sequence"/>
</dbReference>
<protein>
    <submittedName>
        <fullName evidence="2">Uncharacterized protein</fullName>
    </submittedName>
</protein>
<dbReference type="GeneID" id="33564674"/>
<feature type="compositionally biased region" description="Basic and acidic residues" evidence="1">
    <location>
        <begin position="13"/>
        <end position="76"/>
    </location>
</feature>
<evidence type="ECO:0000256" key="1">
    <source>
        <dbReference type="SAM" id="MobiDB-lite"/>
    </source>
</evidence>
<name>A0A1Y2H035_9FUNG</name>
<proteinExistence type="predicted"/>
<keyword evidence="3" id="KW-1185">Reference proteome</keyword>
<gene>
    <name evidence="2" type="ORF">BCR41DRAFT_346165</name>
</gene>